<evidence type="ECO:0000313" key="3">
    <source>
        <dbReference type="Proteomes" id="UP001165090"/>
    </source>
</evidence>
<name>A0ABQ5S7Y7_9CHLO</name>
<dbReference type="Proteomes" id="UP001165090">
    <property type="component" value="Unassembled WGS sequence"/>
</dbReference>
<dbReference type="EMBL" id="BSDZ01000024">
    <property type="protein sequence ID" value="GLI65618.1"/>
    <property type="molecule type" value="Genomic_DNA"/>
</dbReference>
<protein>
    <submittedName>
        <fullName evidence="2">Uncharacterized protein</fullName>
    </submittedName>
</protein>
<accession>A0ABQ5S7Y7</accession>
<gene>
    <name evidence="2" type="ORF">VaNZ11_009188</name>
</gene>
<feature type="non-terminal residue" evidence="2">
    <location>
        <position position="1"/>
    </location>
</feature>
<reference evidence="2 3" key="1">
    <citation type="journal article" date="2023" name="IScience">
        <title>Expanded male sex-determining region conserved during the evolution of homothallism in the green alga Volvox.</title>
        <authorList>
            <person name="Yamamoto K."/>
            <person name="Matsuzaki R."/>
            <person name="Mahakham W."/>
            <person name="Heman W."/>
            <person name="Sekimoto H."/>
            <person name="Kawachi M."/>
            <person name="Minakuchi Y."/>
            <person name="Toyoda A."/>
            <person name="Nozaki H."/>
        </authorList>
    </citation>
    <scope>NUCLEOTIDE SEQUENCE [LARGE SCALE GENOMIC DNA]</scope>
    <source>
        <strain evidence="2 3">NIES-4468</strain>
    </source>
</reference>
<keyword evidence="3" id="KW-1185">Reference proteome</keyword>
<proteinExistence type="predicted"/>
<evidence type="ECO:0000313" key="2">
    <source>
        <dbReference type="EMBL" id="GLI65618.1"/>
    </source>
</evidence>
<organism evidence="2 3">
    <name type="scientific">Volvox africanus</name>
    <dbReference type="NCBI Taxonomy" id="51714"/>
    <lineage>
        <taxon>Eukaryota</taxon>
        <taxon>Viridiplantae</taxon>
        <taxon>Chlorophyta</taxon>
        <taxon>core chlorophytes</taxon>
        <taxon>Chlorophyceae</taxon>
        <taxon>CS clade</taxon>
        <taxon>Chlamydomonadales</taxon>
        <taxon>Volvocaceae</taxon>
        <taxon>Volvox</taxon>
    </lineage>
</organism>
<evidence type="ECO:0000256" key="1">
    <source>
        <dbReference type="SAM" id="MobiDB-lite"/>
    </source>
</evidence>
<sequence>TTATIAATTAASMAPVLTPWTPVLQGTAAGDAGQERGLSGVAQRKHASRLFLVSLASRGSEGELLGQIAAAAAAEDGSGGDGDNMEGLSITASFDGADDIDLADTAQDVKISAAFNEQQYDKKPSLITTDGAMKGVHQVAMSPLVSPSDLMAAPPSSLDWPQLADSPMPLPASALTPSGQNLRRSLLSSTAGAVTNASGASQLPSSGGGGGGTSGILRSLVRQHVSIADSMELEATSTGVNFQMWQRRPGRFEMAGSESSSFVFGDDLDRFDMLRMLRAHEMYLKEEAARQLHHDDVELNMECTMESRQ</sequence>
<comment type="caution">
    <text evidence="2">The sequence shown here is derived from an EMBL/GenBank/DDBJ whole genome shotgun (WGS) entry which is preliminary data.</text>
</comment>
<feature type="region of interest" description="Disordered" evidence="1">
    <location>
        <begin position="196"/>
        <end position="215"/>
    </location>
</feature>